<dbReference type="SUPFAM" id="SSF103501">
    <property type="entry name" value="Respiratory nitrate reductase 1 gamma chain"/>
    <property type="match status" value="2"/>
</dbReference>
<evidence type="ECO:0000259" key="11">
    <source>
        <dbReference type="PROSITE" id="PS51379"/>
    </source>
</evidence>
<evidence type="ECO:0000256" key="6">
    <source>
        <dbReference type="ARBA" id="ARBA00023002"/>
    </source>
</evidence>
<keyword evidence="4" id="KW-0479">Metal-binding</keyword>
<dbReference type="EMBL" id="CP002085">
    <property type="protein sequence ID" value="ADK85480.1"/>
    <property type="molecule type" value="Genomic_DNA"/>
</dbReference>
<dbReference type="PANTHER" id="PTHR43255:SF2">
    <property type="entry name" value="HETERODISULFIDE REDUCTASE RELATED PROTEIN"/>
    <property type="match status" value="1"/>
</dbReference>
<protein>
    <submittedName>
        <fullName evidence="12">4Fe-4S ferredoxin iron-sulfur binding domain protein</fullName>
    </submittedName>
</protein>
<keyword evidence="13" id="KW-1185">Reference proteome</keyword>
<dbReference type="GO" id="GO:0016491">
    <property type="term" value="F:oxidoreductase activity"/>
    <property type="evidence" value="ECO:0007669"/>
    <property type="project" value="UniProtKB-KW"/>
</dbReference>
<dbReference type="GO" id="GO:0051536">
    <property type="term" value="F:iron-sulfur cluster binding"/>
    <property type="evidence" value="ECO:0007669"/>
    <property type="project" value="UniProtKB-KW"/>
</dbReference>
<name>E1QIG3_DESB2</name>
<feature type="transmembrane region" description="Helical" evidence="10">
    <location>
        <begin position="43"/>
        <end position="72"/>
    </location>
</feature>
<dbReference type="STRING" id="644282.Deba_2115"/>
<dbReference type="AlphaFoldDB" id="E1QIG3"/>
<keyword evidence="5 10" id="KW-1133">Transmembrane helix</keyword>
<feature type="transmembrane region" description="Helical" evidence="10">
    <location>
        <begin position="123"/>
        <end position="145"/>
    </location>
</feature>
<dbReference type="Proteomes" id="UP000009047">
    <property type="component" value="Chromosome"/>
</dbReference>
<dbReference type="HOGENOM" id="CLU_017651_0_0_7"/>
<evidence type="ECO:0000313" key="12">
    <source>
        <dbReference type="EMBL" id="ADK85480.1"/>
    </source>
</evidence>
<dbReference type="InterPro" id="IPR023234">
    <property type="entry name" value="NarG-like_domain"/>
</dbReference>
<evidence type="ECO:0000256" key="1">
    <source>
        <dbReference type="ARBA" id="ARBA00004651"/>
    </source>
</evidence>
<dbReference type="GO" id="GO:0046872">
    <property type="term" value="F:metal ion binding"/>
    <property type="evidence" value="ECO:0007669"/>
    <property type="project" value="UniProtKB-KW"/>
</dbReference>
<dbReference type="eggNOG" id="COG0247">
    <property type="taxonomic scope" value="Bacteria"/>
</dbReference>
<keyword evidence="7" id="KW-0408">Iron</keyword>
<dbReference type="GO" id="GO:0005886">
    <property type="term" value="C:plasma membrane"/>
    <property type="evidence" value="ECO:0007669"/>
    <property type="project" value="UniProtKB-SubCell"/>
</dbReference>
<keyword evidence="6" id="KW-0560">Oxidoreductase</keyword>
<organism evidence="12 13">
    <name type="scientific">Desulfarculus baarsii (strain ATCC 33931 / DSM 2075 / LMG 7858 / VKM B-1802 / 2st14)</name>
    <dbReference type="NCBI Taxonomy" id="644282"/>
    <lineage>
        <taxon>Bacteria</taxon>
        <taxon>Pseudomonadati</taxon>
        <taxon>Thermodesulfobacteriota</taxon>
        <taxon>Desulfarculia</taxon>
        <taxon>Desulfarculales</taxon>
        <taxon>Desulfarculaceae</taxon>
        <taxon>Desulfarculus</taxon>
    </lineage>
</organism>
<accession>E1QIG3</accession>
<dbReference type="InterPro" id="IPR017896">
    <property type="entry name" value="4Fe4S_Fe-S-bd"/>
</dbReference>
<dbReference type="Gene3D" id="1.10.1060.10">
    <property type="entry name" value="Alpha-helical ferredoxin"/>
    <property type="match status" value="2"/>
</dbReference>
<keyword evidence="9 10" id="KW-0472">Membrane</keyword>
<dbReference type="PANTHER" id="PTHR43255">
    <property type="entry name" value="IRON-SULFUR-BINDING OXIDOREDUCTASE FADF-RELATED-RELATED"/>
    <property type="match status" value="1"/>
</dbReference>
<dbReference type="Gene3D" id="1.20.950.20">
    <property type="entry name" value="Transmembrane di-heme cytochromes, Chain C"/>
    <property type="match status" value="1"/>
</dbReference>
<evidence type="ECO:0000256" key="7">
    <source>
        <dbReference type="ARBA" id="ARBA00023004"/>
    </source>
</evidence>
<dbReference type="Pfam" id="PF13183">
    <property type="entry name" value="Fer4_8"/>
    <property type="match status" value="2"/>
</dbReference>
<dbReference type="InterPro" id="IPR017900">
    <property type="entry name" value="4Fe4S_Fe_S_CS"/>
</dbReference>
<evidence type="ECO:0000256" key="8">
    <source>
        <dbReference type="ARBA" id="ARBA00023014"/>
    </source>
</evidence>
<keyword evidence="3 10" id="KW-0812">Transmembrane</keyword>
<dbReference type="PROSITE" id="PS51379">
    <property type="entry name" value="4FE4S_FER_2"/>
    <property type="match status" value="1"/>
</dbReference>
<gene>
    <name evidence="12" type="ordered locus">Deba_2115</name>
</gene>
<proteinExistence type="predicted"/>
<feature type="domain" description="4Fe-4S ferredoxin-type" evidence="11">
    <location>
        <begin position="382"/>
        <end position="410"/>
    </location>
</feature>
<dbReference type="InterPro" id="IPR036197">
    <property type="entry name" value="NarG-like_sf"/>
</dbReference>
<evidence type="ECO:0000256" key="10">
    <source>
        <dbReference type="SAM" id="Phobius"/>
    </source>
</evidence>
<dbReference type="eggNOG" id="COG1150">
    <property type="taxonomic scope" value="Bacteria"/>
</dbReference>
<dbReference type="InterPro" id="IPR009051">
    <property type="entry name" value="Helical_ferredxn"/>
</dbReference>
<evidence type="ECO:0000256" key="4">
    <source>
        <dbReference type="ARBA" id="ARBA00022723"/>
    </source>
</evidence>
<keyword evidence="2" id="KW-1003">Cell membrane</keyword>
<evidence type="ECO:0000256" key="5">
    <source>
        <dbReference type="ARBA" id="ARBA00022989"/>
    </source>
</evidence>
<dbReference type="KEGG" id="dbr:Deba_2115"/>
<dbReference type="PROSITE" id="PS00198">
    <property type="entry name" value="4FE4S_FER_1"/>
    <property type="match status" value="2"/>
</dbReference>
<evidence type="ECO:0000256" key="2">
    <source>
        <dbReference type="ARBA" id="ARBA00022475"/>
    </source>
</evidence>
<comment type="subcellular location">
    <subcellularLocation>
        <location evidence="1">Cell membrane</location>
        <topology evidence="1">Multi-pass membrane protein</topology>
    </subcellularLocation>
</comment>
<dbReference type="eggNOG" id="COG2181">
    <property type="taxonomic scope" value="Bacteria"/>
</dbReference>
<evidence type="ECO:0000313" key="13">
    <source>
        <dbReference type="Proteomes" id="UP000009047"/>
    </source>
</evidence>
<reference evidence="12 13" key="1">
    <citation type="journal article" date="2010" name="Stand. Genomic Sci.">
        <title>Complete genome sequence of Desulfarculus baarsii type strain (2st14).</title>
        <authorList>
            <person name="Sun H."/>
            <person name="Spring S."/>
            <person name="Lapidus A."/>
            <person name="Davenport K."/>
            <person name="Del Rio T.G."/>
            <person name="Tice H."/>
            <person name="Nolan M."/>
            <person name="Copeland A."/>
            <person name="Cheng J.F."/>
            <person name="Lucas S."/>
            <person name="Tapia R."/>
            <person name="Goodwin L."/>
            <person name="Pitluck S."/>
            <person name="Ivanova N."/>
            <person name="Pagani I."/>
            <person name="Mavromatis K."/>
            <person name="Ovchinnikova G."/>
            <person name="Pati A."/>
            <person name="Chen A."/>
            <person name="Palaniappan K."/>
            <person name="Hauser L."/>
            <person name="Chang Y.J."/>
            <person name="Jeffries C.D."/>
            <person name="Detter J.C."/>
            <person name="Han C."/>
            <person name="Rohde M."/>
            <person name="Brambilla E."/>
            <person name="Goker M."/>
            <person name="Woyke T."/>
            <person name="Bristow J."/>
            <person name="Eisen J.A."/>
            <person name="Markowitz V."/>
            <person name="Hugenholtz P."/>
            <person name="Kyrpides N.C."/>
            <person name="Klenk H.P."/>
            <person name="Land M."/>
        </authorList>
    </citation>
    <scope>NUCLEOTIDE SEQUENCE [LARGE SCALE GENOMIC DNA]</scope>
    <source>
        <strain evidence="13">ATCC 33931 / DSM 2075 / LMG 7858 / VKM B-1802 / 2st14</strain>
    </source>
</reference>
<feature type="transmembrane region" description="Helical" evidence="10">
    <location>
        <begin position="84"/>
        <end position="103"/>
    </location>
</feature>
<sequence length="557" mass="60974">MFFDYGLHVSLALCAAGLAYKVWGWLSAKVGPEGAEFSPAARALWALRGVVGLLLGARAFKFVWALIVDGLLQRRVLRASAYRWVMHMCIFVGFVLLTLLHAMGPIVSNALFGDYQATLNPFLFLRNLFGLMVLLGVGMAIWRRLRAPGVRATNRGVDVLAIVVVALIIFSGFALEALKIDSPREFERMVAEYADPEAADEVAALRLFWSRDYGVVFAKDQTPAFSPELYDQGRQLSEDSCLSCHDKPAWAFASFGLARLIRPAAVALAESGAAEGLWFIHVLACFVGLALLPHTKFMHLISSPLIIAINAANERAAMHPANRATVRAMELDACTHCAACSVRCSVAAAMAQVANPAILPSEKLHALARMAHGKGLDQHDLRRIRQGADICTDCHRCTDLCPVRINLQDLWQAQKQDLERAGQGETFKALRDRAVSAAQPSRQQKVVRLGQRQFGAGLDLSGRAQSFAGCFRCKTCTTVCPVVQECADVKAEIDLAPHQIMHALGLGLREEALGARMIWNCLSCYRCQEACPQGVRVTDIMFELTNLAGRDGRVKEA</sequence>
<feature type="transmembrane region" description="Helical" evidence="10">
    <location>
        <begin position="157"/>
        <end position="175"/>
    </location>
</feature>
<dbReference type="SUPFAM" id="SSF46548">
    <property type="entry name" value="alpha-helical ferredoxin"/>
    <property type="match status" value="2"/>
</dbReference>
<keyword evidence="8" id="KW-0411">Iron-sulfur</keyword>
<dbReference type="Pfam" id="PF02665">
    <property type="entry name" value="Nitrate_red_gam"/>
    <property type="match status" value="1"/>
</dbReference>
<evidence type="ECO:0000256" key="9">
    <source>
        <dbReference type="ARBA" id="ARBA00023136"/>
    </source>
</evidence>
<dbReference type="InterPro" id="IPR051460">
    <property type="entry name" value="HdrC_iron-sulfur_subunit"/>
</dbReference>
<evidence type="ECO:0000256" key="3">
    <source>
        <dbReference type="ARBA" id="ARBA00022692"/>
    </source>
</evidence>